<comment type="similarity">
    <text evidence="2">Belongs to the synaptojanin family.</text>
</comment>
<evidence type="ECO:0000256" key="1">
    <source>
        <dbReference type="ARBA" id="ARBA00004496"/>
    </source>
</evidence>
<dbReference type="eggNOG" id="KOG0566">
    <property type="taxonomic scope" value="Eukaryota"/>
</dbReference>
<dbReference type="AlphaFoldDB" id="A7TNA1"/>
<evidence type="ECO:0000256" key="10">
    <source>
        <dbReference type="SAM" id="MobiDB-lite"/>
    </source>
</evidence>
<proteinExistence type="inferred from homology"/>
<evidence type="ECO:0000313" key="12">
    <source>
        <dbReference type="EMBL" id="EDO16233.1"/>
    </source>
</evidence>
<sequence length="1009" mass="114466">MIIVLSTEGERRIAIVSESFALVFKPAFNKEKQKTVCNVDLVPKKELKNQGFQKLSSNEIFGFIGLIEIDGLIFIGTIIGKSKVAQPIPGETINKIHGVDFFCLNDSTWDYIPIDQNGYPTDFDRDSAELQAAIPRHPCFELRKLLSNGSFYYSSDFDLTSTLQHRGYGTHSLSSDTYEQEYMWNYFMMKEVIQFRDGLDSAPREILDDDGFLTTVICGFAETIITKIHETKVALTIISKQSWKRAGTRYNVRGVDDESNVANFVETEFILYSLKYCYAFTEIRGSIPVFWEQDTSMINPKVKIRRSIEATQPVFDKHFERLINKYGSVNIVNLLAYKTSEIGLSQRYKEQLTDSKKLALDQDIFMTNFDFHKETSGEGFSGVKKLIPLITENMLSFGYFSYDVKAKQVLSEQNGVFRTNCLDCLDRTNVAQQVISYYSFRSFLEAFRLINPTENIDDSEFITKLNILWADNGDQISQIYTGTNALKSSFSRKGKMSFAGLLSDATKSVSRIYVNTFVDNGKQQSIDFLLGRLPNQKPVEMFDPMSQYIQKKLELKEMSYTSTDKMQVLAGTFNVNASTDDSNLSCWLYPIGNKFVPDVVILGFQEVIELSATSIMNADYSKSSFWETAVNKCLNQFGDKYLLLRVEQVTSLLILFFVKADKAEHVKDVEGASKKTGFGGMAGNKGAVAIRFNYGETSFCFINSHFAAGDGNLEDRRNNFNNIIRNIVFTRSKTIFNHDSIFWFGDLNYRVNLANDLVRYELEKQRPNYLQGLLKFDQLTQEIKTGIIFEGFKEPPITFNPTYKYDNGTDIYDTSEKARTPSWTDRIVYKGDNITPLSYSDAAMLISDHRPVYGAYRTTVKFVDDEVKNKLMRELRDKFKADNLDLYPKLTKIKSDVDVSFSESDHSQSGSPLFDITESPSTDSIKETLLKNQNNLGKLSLRPPPPPATIIDDTLSNQANDSYSAEETEVEKKSLTNPISPSKSRPLPPGFSNEVLSAQPANKGDSKEK</sequence>
<gene>
    <name evidence="12" type="ORF">Kpol_505p10</name>
</gene>
<dbReference type="InterPro" id="IPR002013">
    <property type="entry name" value="SAC_dom"/>
</dbReference>
<dbReference type="RefSeq" id="XP_001644091.1">
    <property type="nucleotide sequence ID" value="XM_001644041.1"/>
</dbReference>
<dbReference type="HOGENOM" id="CLU_003016_2_0_1"/>
<feature type="domain" description="SAC" evidence="11">
    <location>
        <begin position="142"/>
        <end position="482"/>
    </location>
</feature>
<name>A7TNA1_VANPO</name>
<keyword evidence="9" id="KW-0653">Protein transport</keyword>
<dbReference type="Proteomes" id="UP000000267">
    <property type="component" value="Unassembled WGS sequence"/>
</dbReference>
<feature type="compositionally biased region" description="Polar residues" evidence="10">
    <location>
        <begin position="954"/>
        <end position="963"/>
    </location>
</feature>
<dbReference type="InParanoid" id="A7TNA1"/>
<protein>
    <recommendedName>
        <fullName evidence="4">phosphoinositide 5-phosphatase</fullName>
        <ecNumber evidence="4">3.1.3.36</ecNumber>
    </recommendedName>
</protein>
<dbReference type="GO" id="GO:0005737">
    <property type="term" value="C:cytoplasm"/>
    <property type="evidence" value="ECO:0007669"/>
    <property type="project" value="UniProtKB-SubCell"/>
</dbReference>
<feature type="region of interest" description="Disordered" evidence="10">
    <location>
        <begin position="935"/>
        <end position="1009"/>
    </location>
</feature>
<accession>A7TNA1</accession>
<evidence type="ECO:0000256" key="4">
    <source>
        <dbReference type="ARBA" id="ARBA00013044"/>
    </source>
</evidence>
<evidence type="ECO:0000259" key="11">
    <source>
        <dbReference type="PROSITE" id="PS50275"/>
    </source>
</evidence>
<dbReference type="GeneID" id="5544393"/>
<comment type="subcellular location">
    <subcellularLocation>
        <location evidence="1">Cytoplasm</location>
    </subcellularLocation>
</comment>
<dbReference type="SUPFAM" id="SSF56219">
    <property type="entry name" value="DNase I-like"/>
    <property type="match status" value="1"/>
</dbReference>
<dbReference type="PROSITE" id="PS50275">
    <property type="entry name" value="SAC"/>
    <property type="match status" value="1"/>
</dbReference>
<reference evidence="12 13" key="1">
    <citation type="journal article" date="2007" name="Proc. Natl. Acad. Sci. U.S.A.">
        <title>Independent sorting-out of thousands of duplicated gene pairs in two yeast species descended from a whole-genome duplication.</title>
        <authorList>
            <person name="Scannell D.R."/>
            <person name="Frank A.C."/>
            <person name="Conant G.C."/>
            <person name="Byrne K.P."/>
            <person name="Woolfit M."/>
            <person name="Wolfe K.H."/>
        </authorList>
    </citation>
    <scope>NUCLEOTIDE SEQUENCE [LARGE SCALE GENOMIC DNA]</scope>
    <source>
        <strain evidence="13">ATCC 22028 / DSM 70294 / BCRC 21397 / CBS 2163 / NBRC 10782 / NRRL Y-8283 / UCD 57-17</strain>
    </source>
</reference>
<dbReference type="PhylomeDB" id="A7TNA1"/>
<dbReference type="EMBL" id="DS480429">
    <property type="protein sequence ID" value="EDO16233.1"/>
    <property type="molecule type" value="Genomic_DNA"/>
</dbReference>
<evidence type="ECO:0000256" key="7">
    <source>
        <dbReference type="ARBA" id="ARBA00022583"/>
    </source>
</evidence>
<keyword evidence="6" id="KW-0963">Cytoplasm</keyword>
<dbReference type="SMART" id="SM00128">
    <property type="entry name" value="IPPc"/>
    <property type="match status" value="1"/>
</dbReference>
<dbReference type="EC" id="3.1.3.36" evidence="4"/>
<keyword evidence="8" id="KW-0378">Hydrolase</keyword>
<dbReference type="STRING" id="436907.A7TNA1"/>
<evidence type="ECO:0000256" key="8">
    <source>
        <dbReference type="ARBA" id="ARBA00022801"/>
    </source>
</evidence>
<dbReference type="InterPro" id="IPR046985">
    <property type="entry name" value="IP5"/>
</dbReference>
<dbReference type="GO" id="GO:0046856">
    <property type="term" value="P:phosphatidylinositol dephosphorylation"/>
    <property type="evidence" value="ECO:0007669"/>
    <property type="project" value="InterPro"/>
</dbReference>
<dbReference type="PANTHER" id="PTHR11200:SF257">
    <property type="entry name" value="PHOSPHOINOSITIDE 5-PHOSPHATASE"/>
    <property type="match status" value="1"/>
</dbReference>
<dbReference type="OMA" id="ICQQRFY"/>
<evidence type="ECO:0000256" key="3">
    <source>
        <dbReference type="ARBA" id="ARBA00009678"/>
    </source>
</evidence>
<comment type="similarity">
    <text evidence="3">In the central section; belongs to the inositol 1,4,5-trisphosphate 5-phosphatase family.</text>
</comment>
<dbReference type="GO" id="GO:0016020">
    <property type="term" value="C:membrane"/>
    <property type="evidence" value="ECO:0007669"/>
    <property type="project" value="TreeGrafter"/>
</dbReference>
<dbReference type="FunFam" id="3.60.10.10:FF:000029">
    <property type="entry name" value="Inositol polyphosphate 5-phosphatase"/>
    <property type="match status" value="1"/>
</dbReference>
<dbReference type="InterPro" id="IPR036691">
    <property type="entry name" value="Endo/exonu/phosph_ase_sf"/>
</dbReference>
<dbReference type="InterPro" id="IPR000300">
    <property type="entry name" value="IPPc"/>
</dbReference>
<evidence type="ECO:0000256" key="9">
    <source>
        <dbReference type="ARBA" id="ARBA00022927"/>
    </source>
</evidence>
<dbReference type="GO" id="GO:0006897">
    <property type="term" value="P:endocytosis"/>
    <property type="evidence" value="ECO:0007669"/>
    <property type="project" value="UniProtKB-KW"/>
</dbReference>
<organism evidence="13">
    <name type="scientific">Vanderwaltozyma polyspora (strain ATCC 22028 / DSM 70294 / BCRC 21397 / CBS 2163 / NBRC 10782 / NRRL Y-8283 / UCD 57-17)</name>
    <name type="common">Kluyveromyces polysporus</name>
    <dbReference type="NCBI Taxonomy" id="436907"/>
    <lineage>
        <taxon>Eukaryota</taxon>
        <taxon>Fungi</taxon>
        <taxon>Dikarya</taxon>
        <taxon>Ascomycota</taxon>
        <taxon>Saccharomycotina</taxon>
        <taxon>Saccharomycetes</taxon>
        <taxon>Saccharomycetales</taxon>
        <taxon>Saccharomycetaceae</taxon>
        <taxon>Vanderwaltozyma</taxon>
    </lineage>
</organism>
<dbReference type="Pfam" id="PF22669">
    <property type="entry name" value="Exo_endo_phos2"/>
    <property type="match status" value="1"/>
</dbReference>
<dbReference type="GO" id="GO:0004439">
    <property type="term" value="F:phosphatidylinositol-4,5-bisphosphate 5-phosphatase activity"/>
    <property type="evidence" value="ECO:0007669"/>
    <property type="project" value="UniProtKB-EC"/>
</dbReference>
<dbReference type="OrthoDB" id="405996at2759"/>
<evidence type="ECO:0000256" key="5">
    <source>
        <dbReference type="ARBA" id="ARBA00022448"/>
    </source>
</evidence>
<keyword evidence="7" id="KW-0254">Endocytosis</keyword>
<keyword evidence="13" id="KW-1185">Reference proteome</keyword>
<dbReference type="KEGG" id="vpo:Kpol_505p10"/>
<dbReference type="Pfam" id="PF02383">
    <property type="entry name" value="Syja_N"/>
    <property type="match status" value="1"/>
</dbReference>
<keyword evidence="5" id="KW-0813">Transport</keyword>
<dbReference type="Gene3D" id="3.60.10.10">
    <property type="entry name" value="Endonuclease/exonuclease/phosphatase"/>
    <property type="match status" value="1"/>
</dbReference>
<dbReference type="GO" id="GO:0015031">
    <property type="term" value="P:protein transport"/>
    <property type="evidence" value="ECO:0007669"/>
    <property type="project" value="UniProtKB-KW"/>
</dbReference>
<evidence type="ECO:0000313" key="13">
    <source>
        <dbReference type="Proteomes" id="UP000000267"/>
    </source>
</evidence>
<dbReference type="GO" id="GO:0043813">
    <property type="term" value="F:phosphatidylinositol-3,5-bisphosphate 5-phosphatase activity"/>
    <property type="evidence" value="ECO:0007669"/>
    <property type="project" value="TreeGrafter"/>
</dbReference>
<evidence type="ECO:0000256" key="2">
    <source>
        <dbReference type="ARBA" id="ARBA00008943"/>
    </source>
</evidence>
<evidence type="ECO:0000256" key="6">
    <source>
        <dbReference type="ARBA" id="ARBA00022490"/>
    </source>
</evidence>
<dbReference type="PANTHER" id="PTHR11200">
    <property type="entry name" value="INOSITOL 5-PHOSPHATASE"/>
    <property type="match status" value="1"/>
</dbReference>